<sequence length="562" mass="64770">MELRPLLDLDLDNFCNFESALTIHERCFILRCDEAPPQEYNRRAYVDVEMSLRYVGVKTDSNVKKPSNLTARSATHLDSARHVVAAEQLLSPRAGSCTHLPRHAVGGGYTNMAATNTARYKTASGDSVLQSTEITELIKKMCESFTASQEKLLAARSRPVTADMQVQCEPECSDAPLRLRDSKSEHGFTCGPESADRPIPLETRKSDTYIHAHNERDLVKTAIPAVERDTIMQRFVDELEDWKEKQQEMFKCQLKRKEEYHLELLAKEWSKKQVELECKLSKGIEQCRNLAADLSRATDDFRLRGYRNTEREKKLLDAKKALESHYTAKYQELREASQKMEDDMNHQLKLKDMKLEELQAQLLQLQKQVDALKNNIKNTEKEAENRYSGLTKDQTASLIQELRYLEEKLDSAVQSKAFFKEQWGRAVRELHLVKLHTRKQMLTQLQQDRRELGEMGLDTIEDQEENSVNKIPVDLKKLKDDFYVDILANTPALNTHSLINPAGPNELDMFNDLKNTPKNPMSERINELIAQRDRLVQQDNPDEDLLRQLNHEIRSMLLNCAT</sequence>
<keyword evidence="1" id="KW-0175">Coiled coil</keyword>
<comment type="caution">
    <text evidence="2">The sequence shown here is derived from an EMBL/GenBank/DDBJ whole genome shotgun (WGS) entry which is preliminary data.</text>
</comment>
<keyword evidence="3" id="KW-1185">Reference proteome</keyword>
<evidence type="ECO:0000313" key="3">
    <source>
        <dbReference type="Proteomes" id="UP001231518"/>
    </source>
</evidence>
<gene>
    <name evidence="2" type="ORF">PYW07_002690</name>
</gene>
<evidence type="ECO:0000256" key="1">
    <source>
        <dbReference type="SAM" id="Coils"/>
    </source>
</evidence>
<proteinExistence type="predicted"/>
<protein>
    <submittedName>
        <fullName evidence="2">Uncharacterized protein</fullName>
    </submittedName>
</protein>
<reference evidence="2" key="1">
    <citation type="submission" date="2023-03" db="EMBL/GenBank/DDBJ databases">
        <title>Chromosome-level genomes of two armyworms, Mythimna separata and Mythimna loreyi, provide insights into the biosynthesis and reception of sex pheromones.</title>
        <authorList>
            <person name="Zhao H."/>
        </authorList>
    </citation>
    <scope>NUCLEOTIDE SEQUENCE</scope>
    <source>
        <strain evidence="2">BeijingLab</strain>
        <tissue evidence="2">Pupa</tissue>
    </source>
</reference>
<feature type="coiled-coil region" evidence="1">
    <location>
        <begin position="341"/>
        <end position="393"/>
    </location>
</feature>
<dbReference type="AlphaFoldDB" id="A0AAD7YFS9"/>
<dbReference type="EMBL" id="JARGEI010000019">
    <property type="protein sequence ID" value="KAJ8714465.1"/>
    <property type="molecule type" value="Genomic_DNA"/>
</dbReference>
<name>A0AAD7YFS9_MYTSE</name>
<dbReference type="PANTHER" id="PTHR21574">
    <property type="entry name" value="CENTROSOMAL PROTEIN OF 120 KDA"/>
    <property type="match status" value="1"/>
</dbReference>
<accession>A0AAD7YFS9</accession>
<organism evidence="2 3">
    <name type="scientific">Mythimna separata</name>
    <name type="common">Oriental armyworm</name>
    <name type="synonym">Pseudaletia separata</name>
    <dbReference type="NCBI Taxonomy" id="271217"/>
    <lineage>
        <taxon>Eukaryota</taxon>
        <taxon>Metazoa</taxon>
        <taxon>Ecdysozoa</taxon>
        <taxon>Arthropoda</taxon>
        <taxon>Hexapoda</taxon>
        <taxon>Insecta</taxon>
        <taxon>Pterygota</taxon>
        <taxon>Neoptera</taxon>
        <taxon>Endopterygota</taxon>
        <taxon>Lepidoptera</taxon>
        <taxon>Glossata</taxon>
        <taxon>Ditrysia</taxon>
        <taxon>Noctuoidea</taxon>
        <taxon>Noctuidae</taxon>
        <taxon>Noctuinae</taxon>
        <taxon>Hadenini</taxon>
        <taxon>Mythimna</taxon>
    </lineage>
</organism>
<dbReference type="InterPro" id="IPR039893">
    <property type="entry name" value="CEP120-like"/>
</dbReference>
<dbReference type="GO" id="GO:0005813">
    <property type="term" value="C:centrosome"/>
    <property type="evidence" value="ECO:0007669"/>
    <property type="project" value="TreeGrafter"/>
</dbReference>
<dbReference type="Proteomes" id="UP001231518">
    <property type="component" value="Chromosome 13"/>
</dbReference>
<dbReference type="GO" id="GO:1903724">
    <property type="term" value="P:positive regulation of centriole elongation"/>
    <property type="evidence" value="ECO:0007669"/>
    <property type="project" value="TreeGrafter"/>
</dbReference>
<evidence type="ECO:0000313" key="2">
    <source>
        <dbReference type="EMBL" id="KAJ8714465.1"/>
    </source>
</evidence>
<dbReference type="PANTHER" id="PTHR21574:SF0">
    <property type="entry name" value="CENTROSOMAL PROTEIN OF 120 KDA"/>
    <property type="match status" value="1"/>
</dbReference>